<dbReference type="RefSeq" id="WP_110126855.1">
    <property type="nucleotide sequence ID" value="NZ_QHLY01000012.1"/>
</dbReference>
<keyword evidence="9 13" id="KW-0472">Membrane</keyword>
<evidence type="ECO:0000313" key="15">
    <source>
        <dbReference type="Proteomes" id="UP000246722"/>
    </source>
</evidence>
<comment type="catalytic activity">
    <reaction evidence="12">
        <text>4 Fe(II)-[cytochrome c] + O2 + 8 H(+)(in) = 4 Fe(III)-[cytochrome c] + 2 H2O + 4 H(+)(out)</text>
        <dbReference type="Rhea" id="RHEA:11436"/>
        <dbReference type="Rhea" id="RHEA-COMP:10350"/>
        <dbReference type="Rhea" id="RHEA-COMP:14399"/>
        <dbReference type="ChEBI" id="CHEBI:15377"/>
        <dbReference type="ChEBI" id="CHEBI:15378"/>
        <dbReference type="ChEBI" id="CHEBI:15379"/>
        <dbReference type="ChEBI" id="CHEBI:29033"/>
        <dbReference type="ChEBI" id="CHEBI:29034"/>
        <dbReference type="EC" id="7.1.1.9"/>
    </reaction>
</comment>
<comment type="function">
    <text evidence="1">Part of cytochrome c oxidase, its function is unknown.</text>
</comment>
<dbReference type="Proteomes" id="UP000246722">
    <property type="component" value="Unassembled WGS sequence"/>
</dbReference>
<dbReference type="EMBL" id="QHLY01000012">
    <property type="protein sequence ID" value="PXA67170.1"/>
    <property type="molecule type" value="Genomic_DNA"/>
</dbReference>
<evidence type="ECO:0000256" key="13">
    <source>
        <dbReference type="SAM" id="Phobius"/>
    </source>
</evidence>
<evidence type="ECO:0000256" key="1">
    <source>
        <dbReference type="ARBA" id="ARBA00002536"/>
    </source>
</evidence>
<proteinExistence type="inferred from homology"/>
<reference evidence="14 15" key="1">
    <citation type="submission" date="2018-05" db="EMBL/GenBank/DDBJ databases">
        <title>Genetic diversity of glacier-inhabiting Cryobacterium bacteria in China and description of Cryobacterium mengkeensis sp. nov. and Arthrobacter glacialis sp. nov.</title>
        <authorList>
            <person name="Liu Q."/>
            <person name="Xin Y.-H."/>
        </authorList>
    </citation>
    <scope>NUCLEOTIDE SEQUENCE [LARGE SCALE GENOMIC DNA]</scope>
    <source>
        <strain evidence="14 15">SK-1</strain>
    </source>
</reference>
<evidence type="ECO:0000256" key="3">
    <source>
        <dbReference type="ARBA" id="ARBA00006870"/>
    </source>
</evidence>
<keyword evidence="5" id="KW-1003">Cell membrane</keyword>
<feature type="transmembrane region" description="Helical" evidence="13">
    <location>
        <begin position="48"/>
        <end position="68"/>
    </location>
</feature>
<accession>A0A317ZKT3</accession>
<dbReference type="GO" id="GO:0005886">
    <property type="term" value="C:plasma membrane"/>
    <property type="evidence" value="ECO:0007669"/>
    <property type="project" value="UniProtKB-SubCell"/>
</dbReference>
<evidence type="ECO:0000256" key="7">
    <source>
        <dbReference type="ARBA" id="ARBA00022967"/>
    </source>
</evidence>
<comment type="caution">
    <text evidence="14">The sequence shown here is derived from an EMBL/GenBank/DDBJ whole genome shotgun (WGS) entry which is preliminary data.</text>
</comment>
<feature type="transmembrane region" description="Helical" evidence="13">
    <location>
        <begin position="95"/>
        <end position="117"/>
    </location>
</feature>
<dbReference type="GO" id="GO:0004129">
    <property type="term" value="F:cytochrome-c oxidase activity"/>
    <property type="evidence" value="ECO:0007669"/>
    <property type="project" value="UniProtKB-EC"/>
</dbReference>
<organism evidence="14 15">
    <name type="scientific">Cryobacterium arcticum</name>
    <dbReference type="NCBI Taxonomy" id="670052"/>
    <lineage>
        <taxon>Bacteria</taxon>
        <taxon>Bacillati</taxon>
        <taxon>Actinomycetota</taxon>
        <taxon>Actinomycetes</taxon>
        <taxon>Micrococcales</taxon>
        <taxon>Microbacteriaceae</taxon>
        <taxon>Cryobacterium</taxon>
    </lineage>
</organism>
<name>A0A317ZKT3_9MICO</name>
<evidence type="ECO:0000256" key="6">
    <source>
        <dbReference type="ARBA" id="ARBA00022692"/>
    </source>
</evidence>
<dbReference type="Pfam" id="PF12270">
    <property type="entry name" value="Cyt_c_ox_IV"/>
    <property type="match status" value="1"/>
</dbReference>
<dbReference type="AlphaFoldDB" id="A0A317ZKT3"/>
<keyword evidence="6 13" id="KW-0812">Transmembrane</keyword>
<dbReference type="PIRSF" id="PIRSF017385">
    <property type="entry name" value="CtaF"/>
    <property type="match status" value="1"/>
</dbReference>
<evidence type="ECO:0000256" key="8">
    <source>
        <dbReference type="ARBA" id="ARBA00022989"/>
    </source>
</evidence>
<keyword evidence="15" id="KW-1185">Reference proteome</keyword>
<evidence type="ECO:0000256" key="12">
    <source>
        <dbReference type="ARBA" id="ARBA00047816"/>
    </source>
</evidence>
<comment type="similarity">
    <text evidence="3">Belongs to the cytochrome c oxidase bacterial subunit CtaF family.</text>
</comment>
<feature type="transmembrane region" description="Helical" evidence="13">
    <location>
        <begin position="123"/>
        <end position="145"/>
    </location>
</feature>
<dbReference type="EC" id="7.1.1.9" evidence="4"/>
<evidence type="ECO:0000256" key="4">
    <source>
        <dbReference type="ARBA" id="ARBA00012949"/>
    </source>
</evidence>
<sequence>MRANVILFWILAGFFLLSTVVYTVWSWIFNTQELATKSSAGPGAPIEWVGTVALGLCAVLAAFIAFYLGRVQAAQGGVLPEDSVNANIDDGDPEVGFYSPFSWWPILLAASAALLFLGLAVGIWISIIGVGIGVITLVGWTYEYYRGFFAR</sequence>
<keyword evidence="7" id="KW-1278">Translocase</keyword>
<dbReference type="OrthoDB" id="5244617at2"/>
<evidence type="ECO:0000256" key="2">
    <source>
        <dbReference type="ARBA" id="ARBA00004651"/>
    </source>
</evidence>
<evidence type="ECO:0000256" key="10">
    <source>
        <dbReference type="ARBA" id="ARBA00031366"/>
    </source>
</evidence>
<evidence type="ECO:0000256" key="11">
    <source>
        <dbReference type="ARBA" id="ARBA00031401"/>
    </source>
</evidence>
<comment type="subcellular location">
    <subcellularLocation>
        <location evidence="2">Cell membrane</location>
        <topology evidence="2">Multi-pass membrane protein</topology>
    </subcellularLocation>
</comment>
<evidence type="ECO:0000313" key="14">
    <source>
        <dbReference type="EMBL" id="PXA67170.1"/>
    </source>
</evidence>
<dbReference type="InterPro" id="IPR021050">
    <property type="entry name" value="Cyt_c_oxidase_su4_actinobac"/>
</dbReference>
<keyword evidence="8 13" id="KW-1133">Transmembrane helix</keyword>
<feature type="transmembrane region" description="Helical" evidence="13">
    <location>
        <begin position="7"/>
        <end position="28"/>
    </location>
</feature>
<evidence type="ECO:0000256" key="9">
    <source>
        <dbReference type="ARBA" id="ARBA00023136"/>
    </source>
</evidence>
<protein>
    <recommendedName>
        <fullName evidence="4">cytochrome-c oxidase</fullName>
        <ecNumber evidence="4">7.1.1.9</ecNumber>
    </recommendedName>
    <alternativeName>
        <fullName evidence="11">Cytochrome aa3 subunit 4</fullName>
    </alternativeName>
    <alternativeName>
        <fullName evidence="10">Cytochrome c oxidase polypeptide IV</fullName>
    </alternativeName>
</protein>
<gene>
    <name evidence="14" type="ORF">CTB96_10435</name>
</gene>
<dbReference type="GO" id="GO:0022900">
    <property type="term" value="P:electron transport chain"/>
    <property type="evidence" value="ECO:0007669"/>
    <property type="project" value="InterPro"/>
</dbReference>
<evidence type="ECO:0000256" key="5">
    <source>
        <dbReference type="ARBA" id="ARBA00022475"/>
    </source>
</evidence>